<feature type="transmembrane region" description="Helical" evidence="8">
    <location>
        <begin position="589"/>
        <end position="611"/>
    </location>
</feature>
<evidence type="ECO:0000313" key="10">
    <source>
        <dbReference type="EMBL" id="MBR7671841.1"/>
    </source>
</evidence>
<keyword evidence="3" id="KW-1003">Cell membrane</keyword>
<sequence>FGAWLARRRLLVLAAAVLAVAVAVPFGADVEYRLSQGGTTAPGSASARAESLLEARFGSGPPHLVFLVEAASGGTGMNEVDDQRVQTRGRRLTARLNAEPGVVRAASYWTLGGPRSLRSDDRRTGLVTVRLAGDEDTVRRTAGRLVQRTVGARPGGLRITATGPTAVRTEIEERSEEDLRKAELLAAPVVLVILVLVFRSVIAALLPLLVGAFAVAGTFVVLRLLDGFTQVSVFSVNITTALGLGLAIDYSLFLITRHREELAAGRTVPQAVAAAVRTAGRTVVFSALTVALSLSAMLVFPQYHLRSFAYAGIAVVALAALGSVVVLPALLALLGRRLDALSVRRSADRRTRGRRRRLRGRPGGWGRPRGRHRRPRRSPLRRSAPRRRTARVTPSVPVALEAGGGFWNRLAGGVMRRPALFALASVALLVTLGLPFQHVRFGDSDDRVLPRSSPAHRAAQTLRREFDSGESSPLPVVLPGRAGGVREGQLADYAARLSRLDGVRRVDAATGSYRAGRLVAPPRASSARFRSEDGGTWLSVVSRTEPYSTEGLRLVRAVRGTPAPAGALVGGQAALLADSKDVLGARLPWALAVIGGSTLVLLFLFTGSVLIPVKAVVLNLLSLTATFGAMVYVFQEGHLRWLVGDFTVTGLIDVDTPVLMFCVAFGLSMDYEVFLLSRVREEYVRTGDNTAAVARGLERTGGLITAAAALVAAVLLSFATSGLTPLKLLGTGLALAVVMDATLVRGVLVPAVMRLAGQANWWAPAPLARLHRRFFLAE</sequence>
<evidence type="ECO:0000256" key="1">
    <source>
        <dbReference type="ARBA" id="ARBA00004651"/>
    </source>
</evidence>
<dbReference type="EMBL" id="JAGSMN010000038">
    <property type="protein sequence ID" value="MBR7671841.1"/>
    <property type="molecule type" value="Genomic_DNA"/>
</dbReference>
<evidence type="ECO:0000256" key="4">
    <source>
        <dbReference type="ARBA" id="ARBA00022692"/>
    </source>
</evidence>
<dbReference type="Gene3D" id="1.20.1640.10">
    <property type="entry name" value="Multidrug efflux transporter AcrB transmembrane domain"/>
    <property type="match status" value="2"/>
</dbReference>
<dbReference type="Pfam" id="PF03176">
    <property type="entry name" value="MMPL"/>
    <property type="match status" value="2"/>
</dbReference>
<feature type="transmembrane region" description="Helical" evidence="8">
    <location>
        <begin position="658"/>
        <end position="679"/>
    </location>
</feature>
<organism evidence="10 11">
    <name type="scientific">Streptomyces daliensis</name>
    <dbReference type="NCBI Taxonomy" id="299421"/>
    <lineage>
        <taxon>Bacteria</taxon>
        <taxon>Bacillati</taxon>
        <taxon>Actinomycetota</taxon>
        <taxon>Actinomycetes</taxon>
        <taxon>Kitasatosporales</taxon>
        <taxon>Streptomycetaceae</taxon>
        <taxon>Streptomyces</taxon>
    </lineage>
</organism>
<feature type="transmembrane region" description="Helical" evidence="8">
    <location>
        <begin position="283"/>
        <end position="303"/>
    </location>
</feature>
<evidence type="ECO:0000256" key="2">
    <source>
        <dbReference type="ARBA" id="ARBA00010157"/>
    </source>
</evidence>
<feature type="compositionally biased region" description="Basic residues" evidence="7">
    <location>
        <begin position="351"/>
        <end position="360"/>
    </location>
</feature>
<evidence type="ECO:0000256" key="3">
    <source>
        <dbReference type="ARBA" id="ARBA00022475"/>
    </source>
</evidence>
<dbReference type="SUPFAM" id="SSF82866">
    <property type="entry name" value="Multidrug efflux transporter AcrB transmembrane domain"/>
    <property type="match status" value="2"/>
</dbReference>
<dbReference type="PANTHER" id="PTHR33406">
    <property type="entry name" value="MEMBRANE PROTEIN MJ1562-RELATED"/>
    <property type="match status" value="1"/>
</dbReference>
<keyword evidence="11" id="KW-1185">Reference proteome</keyword>
<reference evidence="10" key="1">
    <citation type="submission" date="2021-04" db="EMBL/GenBank/DDBJ databases">
        <title>Sequencing of actinobacteria type strains.</title>
        <authorList>
            <person name="Nguyen G.-S."/>
            <person name="Wentzel A."/>
        </authorList>
    </citation>
    <scope>NUCLEOTIDE SEQUENCE</scope>
    <source>
        <strain evidence="10">DSM 42095</strain>
    </source>
</reference>
<evidence type="ECO:0000256" key="6">
    <source>
        <dbReference type="ARBA" id="ARBA00023136"/>
    </source>
</evidence>
<evidence type="ECO:0000313" key="11">
    <source>
        <dbReference type="Proteomes" id="UP000675554"/>
    </source>
</evidence>
<dbReference type="Proteomes" id="UP000675554">
    <property type="component" value="Unassembled WGS sequence"/>
</dbReference>
<feature type="transmembrane region" description="Helical" evidence="8">
    <location>
        <begin position="700"/>
        <end position="720"/>
    </location>
</feature>
<feature type="transmembrane region" description="Helical" evidence="8">
    <location>
        <begin position="231"/>
        <end position="256"/>
    </location>
</feature>
<feature type="transmembrane region" description="Helical" evidence="8">
    <location>
        <begin position="205"/>
        <end position="225"/>
    </location>
</feature>
<feature type="transmembrane region" description="Helical" evidence="8">
    <location>
        <begin position="419"/>
        <end position="436"/>
    </location>
</feature>
<gene>
    <name evidence="10" type="ORF">KDA82_02055</name>
</gene>
<dbReference type="GO" id="GO:0005886">
    <property type="term" value="C:plasma membrane"/>
    <property type="evidence" value="ECO:0007669"/>
    <property type="project" value="UniProtKB-SubCell"/>
</dbReference>
<feature type="transmembrane region" description="Helical" evidence="8">
    <location>
        <begin position="726"/>
        <end position="748"/>
    </location>
</feature>
<comment type="subcellular location">
    <subcellularLocation>
        <location evidence="1">Cell membrane</location>
        <topology evidence="1">Multi-pass membrane protein</topology>
    </subcellularLocation>
</comment>
<evidence type="ECO:0000256" key="7">
    <source>
        <dbReference type="SAM" id="MobiDB-lite"/>
    </source>
</evidence>
<evidence type="ECO:0000259" key="9">
    <source>
        <dbReference type="PROSITE" id="PS50156"/>
    </source>
</evidence>
<accession>A0A8T4IIG6</accession>
<dbReference type="InterPro" id="IPR000731">
    <property type="entry name" value="SSD"/>
</dbReference>
<keyword evidence="5 8" id="KW-1133">Transmembrane helix</keyword>
<evidence type="ECO:0000256" key="5">
    <source>
        <dbReference type="ARBA" id="ARBA00022989"/>
    </source>
</evidence>
<proteinExistence type="inferred from homology"/>
<comment type="similarity">
    <text evidence="2">Belongs to the resistance-nodulation-cell division (RND) (TC 2.A.6) family. MmpL subfamily.</text>
</comment>
<dbReference type="AlphaFoldDB" id="A0A8T4IIG6"/>
<keyword evidence="6 8" id="KW-0472">Membrane</keyword>
<dbReference type="InterPro" id="IPR050545">
    <property type="entry name" value="Mycobact_MmpL"/>
</dbReference>
<feature type="non-terminal residue" evidence="10">
    <location>
        <position position="1"/>
    </location>
</feature>
<dbReference type="PANTHER" id="PTHR33406:SF11">
    <property type="entry name" value="MEMBRANE PROTEIN SCO6666-RELATED"/>
    <property type="match status" value="1"/>
</dbReference>
<dbReference type="InterPro" id="IPR004869">
    <property type="entry name" value="MMPL_dom"/>
</dbReference>
<feature type="domain" description="SSD" evidence="9">
    <location>
        <begin position="204"/>
        <end position="333"/>
    </location>
</feature>
<comment type="caution">
    <text evidence="10">The sequence shown here is derived from an EMBL/GenBank/DDBJ whole genome shotgun (WGS) entry which is preliminary data.</text>
</comment>
<evidence type="ECO:0000256" key="8">
    <source>
        <dbReference type="SAM" id="Phobius"/>
    </source>
</evidence>
<feature type="transmembrane region" description="Helical" evidence="8">
    <location>
        <begin position="616"/>
        <end position="634"/>
    </location>
</feature>
<keyword evidence="4 8" id="KW-0812">Transmembrane</keyword>
<feature type="region of interest" description="Disordered" evidence="7">
    <location>
        <begin position="345"/>
        <end position="394"/>
    </location>
</feature>
<feature type="compositionally biased region" description="Basic residues" evidence="7">
    <location>
        <begin position="368"/>
        <end position="390"/>
    </location>
</feature>
<dbReference type="PROSITE" id="PS50156">
    <property type="entry name" value="SSD"/>
    <property type="match status" value="1"/>
</dbReference>
<feature type="transmembrane region" description="Helical" evidence="8">
    <location>
        <begin position="309"/>
        <end position="335"/>
    </location>
</feature>
<name>A0A8T4IIG6_9ACTN</name>
<protein>
    <submittedName>
        <fullName evidence="10">MMPL family transporter</fullName>
    </submittedName>
</protein>